<dbReference type="KEGG" id="mis:MICPUN_61461"/>
<dbReference type="InParanoid" id="C1ECL6"/>
<evidence type="ECO:0000313" key="4">
    <source>
        <dbReference type="EMBL" id="ACO65925.1"/>
    </source>
</evidence>
<dbReference type="InterPro" id="IPR036365">
    <property type="entry name" value="PGBD-like_sf"/>
</dbReference>
<name>C1ECL6_MICCC</name>
<sequence>MAPAYAATASRGFVAPRRALRADRVAAPAARPSCVPRKPIIIAAMRRDDRFGGCCVRATRRPALVTTRALSDGDADKWELAQAIMRMRRTQDEALDLILSEVSTLSKEVRSLRRELDELRANGSVAPSTEKTLAEVAKNTQDRDVLNEMLNALIPESDGSGDEGDAPRRSADVAVEERSRPAEDVPFPENADIADVPVVLDVAGWKGDGTDRSHLWPMCKMGEDDLYLMSTIQSSLNEAGFWAGEEDEADMYFGPSTQEAMCYFQASVGLPEVGYVDPDTWRALLGDDRYAWGPVPGAIGFDAEEEANATEEALANAQGPADAAPSAEAKAATEWSKNVVSLVDNPDNDPGDDAPVWGDEQNRPIDKVSEEFTQIATSGEKWPVLRLEDGGMEVHKLHVLLDSAGYYSGEEDMEWWSFGGSTENALGTFQASNGLPDTGLTCLLTWKALLGEERVAMGPAKAFETVGELASGEYTMDLSRQDRVFLLGEGRFEGTKK</sequence>
<keyword evidence="5" id="KW-1185">Reference proteome</keyword>
<dbReference type="Proteomes" id="UP000002009">
    <property type="component" value="Chromosome 9"/>
</dbReference>
<evidence type="ECO:0000256" key="1">
    <source>
        <dbReference type="SAM" id="Coils"/>
    </source>
</evidence>
<dbReference type="Gene3D" id="1.10.101.10">
    <property type="entry name" value="PGBD-like superfamily/PGBD"/>
    <property type="match status" value="2"/>
</dbReference>
<dbReference type="OrthoDB" id="1001489at2759"/>
<protein>
    <recommendedName>
        <fullName evidence="3">Peptidoglycan binding-like domain-containing protein</fullName>
    </recommendedName>
</protein>
<dbReference type="Pfam" id="PF01471">
    <property type="entry name" value="PG_binding_1"/>
    <property type="match status" value="2"/>
</dbReference>
<accession>C1ECL6</accession>
<feature type="domain" description="Peptidoglycan binding-like" evidence="3">
    <location>
        <begin position="230"/>
        <end position="284"/>
    </location>
</feature>
<evidence type="ECO:0000313" key="5">
    <source>
        <dbReference type="Proteomes" id="UP000002009"/>
    </source>
</evidence>
<keyword evidence="1" id="KW-0175">Coiled coil</keyword>
<proteinExistence type="predicted"/>
<dbReference type="GeneID" id="8246211"/>
<dbReference type="SUPFAM" id="SSF47090">
    <property type="entry name" value="PGBD-like"/>
    <property type="match status" value="2"/>
</dbReference>
<reference evidence="4 5" key="1">
    <citation type="journal article" date="2009" name="Science">
        <title>Green evolution and dynamic adaptations revealed by genomes of the marine picoeukaryotes Micromonas.</title>
        <authorList>
            <person name="Worden A.Z."/>
            <person name="Lee J.H."/>
            <person name="Mock T."/>
            <person name="Rouze P."/>
            <person name="Simmons M.P."/>
            <person name="Aerts A.L."/>
            <person name="Allen A.E."/>
            <person name="Cuvelier M.L."/>
            <person name="Derelle E."/>
            <person name="Everett M.V."/>
            <person name="Foulon E."/>
            <person name="Grimwood J."/>
            <person name="Gundlach H."/>
            <person name="Henrissat B."/>
            <person name="Napoli C."/>
            <person name="McDonald S.M."/>
            <person name="Parker M.S."/>
            <person name="Rombauts S."/>
            <person name="Salamov A."/>
            <person name="Von Dassow P."/>
            <person name="Badger J.H."/>
            <person name="Coutinho P.M."/>
            <person name="Demir E."/>
            <person name="Dubchak I."/>
            <person name="Gentemann C."/>
            <person name="Eikrem W."/>
            <person name="Gready J.E."/>
            <person name="John U."/>
            <person name="Lanier W."/>
            <person name="Lindquist E.A."/>
            <person name="Lucas S."/>
            <person name="Mayer K.F."/>
            <person name="Moreau H."/>
            <person name="Not F."/>
            <person name="Otillar R."/>
            <person name="Panaud O."/>
            <person name="Pangilinan J."/>
            <person name="Paulsen I."/>
            <person name="Piegu B."/>
            <person name="Poliakov A."/>
            <person name="Robbens S."/>
            <person name="Schmutz J."/>
            <person name="Toulza E."/>
            <person name="Wyss T."/>
            <person name="Zelensky A."/>
            <person name="Zhou K."/>
            <person name="Armbrust E.V."/>
            <person name="Bhattacharya D."/>
            <person name="Goodenough U.W."/>
            <person name="Van de Peer Y."/>
            <person name="Grigoriev I.V."/>
        </authorList>
    </citation>
    <scope>NUCLEOTIDE SEQUENCE [LARGE SCALE GENOMIC DNA]</scope>
    <source>
        <strain evidence="5">RCC299 / NOUM17</strain>
    </source>
</reference>
<feature type="domain" description="Peptidoglycan binding-like" evidence="3">
    <location>
        <begin position="393"/>
        <end position="448"/>
    </location>
</feature>
<dbReference type="eggNOG" id="ENOG502R2DU">
    <property type="taxonomic scope" value="Eukaryota"/>
</dbReference>
<dbReference type="RefSeq" id="XP_002504667.1">
    <property type="nucleotide sequence ID" value="XM_002504621.1"/>
</dbReference>
<evidence type="ECO:0000259" key="3">
    <source>
        <dbReference type="Pfam" id="PF01471"/>
    </source>
</evidence>
<dbReference type="AlphaFoldDB" id="C1ECL6"/>
<dbReference type="InterPro" id="IPR036366">
    <property type="entry name" value="PGBDSf"/>
</dbReference>
<gene>
    <name evidence="4" type="ORF">MICPUN_61461</name>
</gene>
<feature type="compositionally biased region" description="Basic and acidic residues" evidence="2">
    <location>
        <begin position="165"/>
        <end position="183"/>
    </location>
</feature>
<dbReference type="EMBL" id="CP001329">
    <property type="protein sequence ID" value="ACO65925.1"/>
    <property type="molecule type" value="Genomic_DNA"/>
</dbReference>
<feature type="region of interest" description="Disordered" evidence="2">
    <location>
        <begin position="154"/>
        <end position="188"/>
    </location>
</feature>
<feature type="coiled-coil region" evidence="1">
    <location>
        <begin position="95"/>
        <end position="122"/>
    </location>
</feature>
<dbReference type="InterPro" id="IPR002477">
    <property type="entry name" value="Peptidoglycan-bd-like"/>
</dbReference>
<organism evidence="4 5">
    <name type="scientific">Micromonas commoda (strain RCC299 / NOUM17 / CCMP2709)</name>
    <name type="common">Picoplanktonic green alga</name>
    <dbReference type="NCBI Taxonomy" id="296587"/>
    <lineage>
        <taxon>Eukaryota</taxon>
        <taxon>Viridiplantae</taxon>
        <taxon>Chlorophyta</taxon>
        <taxon>Mamiellophyceae</taxon>
        <taxon>Mamiellales</taxon>
        <taxon>Mamiellaceae</taxon>
        <taxon>Micromonas</taxon>
    </lineage>
</organism>
<evidence type="ECO:0000256" key="2">
    <source>
        <dbReference type="SAM" id="MobiDB-lite"/>
    </source>
</evidence>